<proteinExistence type="inferred from homology"/>
<keyword evidence="3 8" id="KW-0349">Heme</keyword>
<dbReference type="InterPro" id="IPR002397">
    <property type="entry name" value="Cyt_P450_B"/>
</dbReference>
<evidence type="ECO:0000256" key="4">
    <source>
        <dbReference type="ARBA" id="ARBA00022723"/>
    </source>
</evidence>
<evidence type="ECO:0000256" key="5">
    <source>
        <dbReference type="ARBA" id="ARBA00023002"/>
    </source>
</evidence>
<dbReference type="CDD" id="cd11029">
    <property type="entry name" value="CYP107-like"/>
    <property type="match status" value="1"/>
</dbReference>
<dbReference type="PANTHER" id="PTHR46696">
    <property type="entry name" value="P450, PUTATIVE (EUROFUNG)-RELATED"/>
    <property type="match status" value="1"/>
</dbReference>
<keyword evidence="9" id="KW-0614">Plasmid</keyword>
<dbReference type="SUPFAM" id="SSF48264">
    <property type="entry name" value="Cytochrome P450"/>
    <property type="match status" value="1"/>
</dbReference>
<gene>
    <name evidence="9" type="ORF">ERS450000_05413</name>
</gene>
<dbReference type="InterPro" id="IPR017972">
    <property type="entry name" value="Cyt_P450_CS"/>
</dbReference>
<keyword evidence="7 8" id="KW-0503">Monooxygenase</keyword>
<protein>
    <submittedName>
        <fullName evidence="9">Cytochrome P450 107B1</fullName>
        <ecNumber evidence="9">1.14.-.-</ecNumber>
    </submittedName>
</protein>
<dbReference type="Gene3D" id="1.10.630.10">
    <property type="entry name" value="Cytochrome P450"/>
    <property type="match status" value="1"/>
</dbReference>
<organism evidence="9 10">
    <name type="scientific">Nocardia farcinica</name>
    <dbReference type="NCBI Taxonomy" id="37329"/>
    <lineage>
        <taxon>Bacteria</taxon>
        <taxon>Bacillati</taxon>
        <taxon>Actinomycetota</taxon>
        <taxon>Actinomycetes</taxon>
        <taxon>Mycobacteriales</taxon>
        <taxon>Nocardiaceae</taxon>
        <taxon>Nocardia</taxon>
    </lineage>
</organism>
<dbReference type="InterPro" id="IPR036396">
    <property type="entry name" value="Cyt_P450_sf"/>
</dbReference>
<evidence type="ECO:0000256" key="8">
    <source>
        <dbReference type="RuleBase" id="RU000461"/>
    </source>
</evidence>
<reference evidence="10" key="1">
    <citation type="submission" date="2015-03" db="EMBL/GenBank/DDBJ databases">
        <authorList>
            <consortium name="Pathogen Informatics"/>
        </authorList>
    </citation>
    <scope>NUCLEOTIDE SEQUENCE [LARGE SCALE GENOMIC DNA]</scope>
    <source>
        <strain evidence="10">NCTC11134</strain>
        <plasmid evidence="10">2</plasmid>
    </source>
</reference>
<dbReference type="PRINTS" id="PR00359">
    <property type="entry name" value="BP450"/>
</dbReference>
<dbReference type="InterPro" id="IPR001128">
    <property type="entry name" value="Cyt_P450"/>
</dbReference>
<dbReference type="EMBL" id="LN868939">
    <property type="protein sequence ID" value="CRY83296.1"/>
    <property type="molecule type" value="Genomic_DNA"/>
</dbReference>
<evidence type="ECO:0000256" key="7">
    <source>
        <dbReference type="ARBA" id="ARBA00023033"/>
    </source>
</evidence>
<dbReference type="Pfam" id="PF00067">
    <property type="entry name" value="p450"/>
    <property type="match status" value="2"/>
</dbReference>
<evidence type="ECO:0000256" key="1">
    <source>
        <dbReference type="ARBA" id="ARBA00001971"/>
    </source>
</evidence>
<evidence type="ECO:0000256" key="6">
    <source>
        <dbReference type="ARBA" id="ARBA00023004"/>
    </source>
</evidence>
<evidence type="ECO:0000313" key="10">
    <source>
        <dbReference type="Proteomes" id="UP000057820"/>
    </source>
</evidence>
<dbReference type="RefSeq" id="WP_060594647.1">
    <property type="nucleotide sequence ID" value="NZ_CAACYE020000001.1"/>
</dbReference>
<dbReference type="GO" id="GO:0004497">
    <property type="term" value="F:monooxygenase activity"/>
    <property type="evidence" value="ECO:0007669"/>
    <property type="project" value="UniProtKB-KW"/>
</dbReference>
<accession>A0A0H5PLF4</accession>
<dbReference type="KEGG" id="nfr:ERS450000_05413"/>
<evidence type="ECO:0000313" key="9">
    <source>
        <dbReference type="EMBL" id="CRY83296.1"/>
    </source>
</evidence>
<comment type="similarity">
    <text evidence="2 8">Belongs to the cytochrome P450 family.</text>
</comment>
<dbReference type="EC" id="1.14.-.-" evidence="9"/>
<dbReference type="GO" id="GO:0005506">
    <property type="term" value="F:iron ion binding"/>
    <property type="evidence" value="ECO:0007669"/>
    <property type="project" value="InterPro"/>
</dbReference>
<keyword evidence="6 8" id="KW-0408">Iron</keyword>
<comment type="cofactor">
    <cofactor evidence="1">
        <name>heme</name>
        <dbReference type="ChEBI" id="CHEBI:30413"/>
    </cofactor>
</comment>
<dbReference type="FunFam" id="1.10.630.10:FF:000018">
    <property type="entry name" value="Cytochrome P450 monooxygenase"/>
    <property type="match status" value="1"/>
</dbReference>
<dbReference type="GO" id="GO:0020037">
    <property type="term" value="F:heme binding"/>
    <property type="evidence" value="ECO:0007669"/>
    <property type="project" value="InterPro"/>
</dbReference>
<keyword evidence="5 8" id="KW-0560">Oxidoreductase</keyword>
<evidence type="ECO:0000256" key="3">
    <source>
        <dbReference type="ARBA" id="ARBA00022617"/>
    </source>
</evidence>
<name>A0A0H5PLF4_NOCFR</name>
<evidence type="ECO:0000256" key="2">
    <source>
        <dbReference type="ARBA" id="ARBA00010617"/>
    </source>
</evidence>
<dbReference type="Proteomes" id="UP000057820">
    <property type="component" value="Plasmid 2"/>
</dbReference>
<dbReference type="GO" id="GO:0016705">
    <property type="term" value="F:oxidoreductase activity, acting on paired donors, with incorporation or reduction of molecular oxygen"/>
    <property type="evidence" value="ECO:0007669"/>
    <property type="project" value="InterPro"/>
</dbReference>
<dbReference type="PANTHER" id="PTHR46696:SF1">
    <property type="entry name" value="CYTOCHROME P450 YJIB-RELATED"/>
    <property type="match status" value="1"/>
</dbReference>
<geneLocation type="plasmid" evidence="9">
    <name>2</name>
</geneLocation>
<dbReference type="PRINTS" id="PR00385">
    <property type="entry name" value="P450"/>
</dbReference>
<dbReference type="PROSITE" id="PS00086">
    <property type="entry name" value="CYTOCHROME_P450"/>
    <property type="match status" value="1"/>
</dbReference>
<keyword evidence="4 8" id="KW-0479">Metal-binding</keyword>
<dbReference type="AlphaFoldDB" id="A0A0H5PLF4"/>
<sequence length="414" mass="45282">MADPTLEPIALDLTGADIQGESARIRARGPVALVALPGGVPAWSVTDAAVLKSLLADPRVSKDPRQHWAAFRNGEITEEWPLLPWVAVDNMFTAYGREHRRLRNLVAPAFTHRRTTALRPRIEQLTTELLDALAATPPGTPADLREGFAYPVPIQVITEMMGVPDHLGPGLRRCVDGFFDTSFGPEEAQANYAEMYRLVSELVAYRAEHPGEDVTSVLISTRDEDGSRLTEKELVDTLMLVINAGHETTVNLLDQAIFALLTHPEQRADVLAGRVSWEEVIEEALRYEAPVAHLPLRYAVEDIEIGEHTIGKGEAILASYAAAGRDPKVHGETADRFDIHRAKKDHVSFGHGAHHCIGAPLARLEAAIALPALFTRFPELRLAQDPATLKPVGSFVSNGHQTLPVYLHPESAGN</sequence>